<reference evidence="2" key="1">
    <citation type="submission" date="2016-12" db="EMBL/GenBank/DDBJ databases">
        <authorList>
            <person name="Rodrigo-Torres L."/>
            <person name="Arahal R.D."/>
            <person name="Lucena T."/>
        </authorList>
    </citation>
    <scope>NUCLEOTIDE SEQUENCE [LARGE SCALE GENOMIC DNA]</scope>
</reference>
<proteinExistence type="predicted"/>
<dbReference type="RefSeq" id="WP_073586603.1">
    <property type="nucleotide sequence ID" value="NZ_AP024897.1"/>
</dbReference>
<dbReference type="Proteomes" id="UP000184600">
    <property type="component" value="Unassembled WGS sequence"/>
</dbReference>
<keyword evidence="2" id="KW-1185">Reference proteome</keyword>
<protein>
    <submittedName>
        <fullName evidence="1">Uncharacterized protein</fullName>
    </submittedName>
</protein>
<evidence type="ECO:0000313" key="2">
    <source>
        <dbReference type="Proteomes" id="UP000184600"/>
    </source>
</evidence>
<dbReference type="AlphaFoldDB" id="A0A1M7Z323"/>
<organism evidence="1 2">
    <name type="scientific">Vibrio quintilis</name>
    <dbReference type="NCBI Taxonomy" id="1117707"/>
    <lineage>
        <taxon>Bacteria</taxon>
        <taxon>Pseudomonadati</taxon>
        <taxon>Pseudomonadota</taxon>
        <taxon>Gammaproteobacteria</taxon>
        <taxon>Vibrionales</taxon>
        <taxon>Vibrionaceae</taxon>
        <taxon>Vibrio</taxon>
    </lineage>
</organism>
<evidence type="ECO:0000313" key="1">
    <source>
        <dbReference type="EMBL" id="SHO59190.1"/>
    </source>
</evidence>
<dbReference type="EMBL" id="FRFG01000104">
    <property type="protein sequence ID" value="SHO59190.1"/>
    <property type="molecule type" value="Genomic_DNA"/>
</dbReference>
<name>A0A1M7Z323_9VIBR</name>
<gene>
    <name evidence="1" type="ORF">VQ7734_04970</name>
</gene>
<sequence length="168" mass="19299">MRTNKMLGKLASAIKKIRQELYMSKELALLQFIENNDGLICEDYSNEIESSGISVELLDELIENFGLDTQEISEEYGSAEKSTYSFIPNDKIDDIIEFLEDRYIREIESTAHQLGLTDNSQGNAQIIVNGQSRETRLSLRLFLNVFSLIELKNTQFKQDNFTFIKVRG</sequence>
<accession>A0A1M7Z323</accession>